<accession>A0A1B6C7L1</accession>
<dbReference type="PANTHER" id="PTHR44177">
    <property type="entry name" value="TETRATRICOPEPTIDE REPEAT PROTEIN 8"/>
    <property type="match status" value="1"/>
</dbReference>
<protein>
    <recommendedName>
        <fullName evidence="2">Tetratricopeptide repeat protein 8</fullName>
    </recommendedName>
</protein>
<name>A0A1B6C7L1_9HEMI</name>
<dbReference type="GO" id="GO:0097730">
    <property type="term" value="C:non-motile cilium"/>
    <property type="evidence" value="ECO:0007669"/>
    <property type="project" value="TreeGrafter"/>
</dbReference>
<sequence length="200" mass="22437">MDPFYEVLYLMRNKHFEKCVKKCSDLLENNPRDQAIWALKMRALTAQIMVDDIESEEEGIAEALLDSDTIAQAARPGTSLKATDRLTSGQGLRPRTECGRPISGVVRPGTQTDRGATIEQILKTPRTTHSARPMTSQSARAIRLGTASMMNQPDAPFIQVTRLNLAKYAADQRLAKPLFQFIFYHENNVRHVSIFTKSSN</sequence>
<dbReference type="CDD" id="cd21341">
    <property type="entry name" value="TTC8_N"/>
    <property type="match status" value="1"/>
</dbReference>
<evidence type="ECO:0008006" key="2">
    <source>
        <dbReference type="Google" id="ProtNLM"/>
    </source>
</evidence>
<dbReference type="AlphaFoldDB" id="A0A1B6C7L1"/>
<dbReference type="PANTHER" id="PTHR44177:SF1">
    <property type="entry name" value="TETRATRICOPEPTIDE REPEAT PROTEIN 8"/>
    <property type="match status" value="1"/>
</dbReference>
<gene>
    <name evidence="1" type="ORF">g.29042</name>
</gene>
<dbReference type="GO" id="GO:1905515">
    <property type="term" value="P:non-motile cilium assembly"/>
    <property type="evidence" value="ECO:0007669"/>
    <property type="project" value="InterPro"/>
</dbReference>
<organism evidence="1">
    <name type="scientific">Clastoptera arizonana</name>
    <name type="common">Arizona spittle bug</name>
    <dbReference type="NCBI Taxonomy" id="38151"/>
    <lineage>
        <taxon>Eukaryota</taxon>
        <taxon>Metazoa</taxon>
        <taxon>Ecdysozoa</taxon>
        <taxon>Arthropoda</taxon>
        <taxon>Hexapoda</taxon>
        <taxon>Insecta</taxon>
        <taxon>Pterygota</taxon>
        <taxon>Neoptera</taxon>
        <taxon>Paraneoptera</taxon>
        <taxon>Hemiptera</taxon>
        <taxon>Auchenorrhyncha</taxon>
        <taxon>Cercopoidea</taxon>
        <taxon>Clastopteridae</taxon>
        <taxon>Clastoptera</taxon>
    </lineage>
</organism>
<reference evidence="1" key="1">
    <citation type="submission" date="2015-12" db="EMBL/GenBank/DDBJ databases">
        <title>De novo transcriptome assembly of four potential Pierce s Disease insect vectors from Arizona vineyards.</title>
        <authorList>
            <person name="Tassone E.E."/>
        </authorList>
    </citation>
    <scope>NUCLEOTIDE SEQUENCE</scope>
</reference>
<evidence type="ECO:0000313" key="1">
    <source>
        <dbReference type="EMBL" id="JAS09230.1"/>
    </source>
</evidence>
<proteinExistence type="predicted"/>
<dbReference type="GO" id="GO:0036064">
    <property type="term" value="C:ciliary basal body"/>
    <property type="evidence" value="ECO:0007669"/>
    <property type="project" value="TreeGrafter"/>
</dbReference>
<dbReference type="EMBL" id="GEDC01028068">
    <property type="protein sequence ID" value="JAS09230.1"/>
    <property type="molecule type" value="Transcribed_RNA"/>
</dbReference>
<dbReference type="GO" id="GO:0034464">
    <property type="term" value="C:BBSome"/>
    <property type="evidence" value="ECO:0007669"/>
    <property type="project" value="InterPro"/>
</dbReference>
<dbReference type="InterPro" id="IPR028796">
    <property type="entry name" value="BBS8"/>
</dbReference>